<keyword evidence="1" id="KW-0732">Signal</keyword>
<dbReference type="Proteomes" id="UP000281985">
    <property type="component" value="Unassembled WGS sequence"/>
</dbReference>
<feature type="signal peptide" evidence="1">
    <location>
        <begin position="1"/>
        <end position="19"/>
    </location>
</feature>
<gene>
    <name evidence="2" type="ORF">EAX61_08415</name>
</gene>
<comment type="caution">
    <text evidence="2">The sequence shown here is derived from an EMBL/GenBank/DDBJ whole genome shotgun (WGS) entry which is preliminary data.</text>
</comment>
<organism evidence="2 3">
    <name type="scientific">Dokdonia sinensis</name>
    <dbReference type="NCBI Taxonomy" id="2479847"/>
    <lineage>
        <taxon>Bacteria</taxon>
        <taxon>Pseudomonadati</taxon>
        <taxon>Bacteroidota</taxon>
        <taxon>Flavobacteriia</taxon>
        <taxon>Flavobacteriales</taxon>
        <taxon>Flavobacteriaceae</taxon>
        <taxon>Dokdonia</taxon>
    </lineage>
</organism>
<dbReference type="EMBL" id="REFV01000007">
    <property type="protein sequence ID" value="RMB59077.1"/>
    <property type="molecule type" value="Genomic_DNA"/>
</dbReference>
<proteinExistence type="predicted"/>
<name>A0A3M0G4P0_9FLAO</name>
<sequence length="222" mass="25778">MKSLYIVLAAILTLQVATSQTLPTNTEFYKNKGIEAKLEDFNGSKYLNDNFAPSVVEDRLTQKKTDKYLRYDALNDFFEMRDTKEASKPAFLKKEIGLDVVYDGKPFVYMLYFDESGQQQYGYLHRLGTLGNKVVYAKYGKTLRMPEKAKTTLENDRKGRISDEKYFLVENRGSVSPIDIDRKSVVDFYEKNQQAAIKNYIKENKLKFKEVDDVIQLSQFMN</sequence>
<dbReference type="AlphaFoldDB" id="A0A3M0G4P0"/>
<evidence type="ECO:0000313" key="3">
    <source>
        <dbReference type="Proteomes" id="UP000281985"/>
    </source>
</evidence>
<evidence type="ECO:0000256" key="1">
    <source>
        <dbReference type="SAM" id="SignalP"/>
    </source>
</evidence>
<accession>A0A3M0G4P0</accession>
<evidence type="ECO:0000313" key="2">
    <source>
        <dbReference type="EMBL" id="RMB59077.1"/>
    </source>
</evidence>
<protein>
    <recommendedName>
        <fullName evidence="4">GLPGLI family protein</fullName>
    </recommendedName>
</protein>
<feature type="chain" id="PRO_5018273970" description="GLPGLI family protein" evidence="1">
    <location>
        <begin position="20"/>
        <end position="222"/>
    </location>
</feature>
<evidence type="ECO:0008006" key="4">
    <source>
        <dbReference type="Google" id="ProtNLM"/>
    </source>
</evidence>
<reference evidence="2 3" key="1">
    <citation type="submission" date="2018-10" db="EMBL/GenBank/DDBJ databases">
        <title>Dokdonia luteus sp. nov., isolated from sea water.</title>
        <authorList>
            <person name="Zhou L.Y."/>
            <person name="Du Z.J."/>
        </authorList>
    </citation>
    <scope>NUCLEOTIDE SEQUENCE [LARGE SCALE GENOMIC DNA]</scope>
    <source>
        <strain evidence="2 3">SH27</strain>
    </source>
</reference>
<keyword evidence="3" id="KW-1185">Reference proteome</keyword>